<name>A0A0D6PJR7_9PROT</name>
<dbReference type="EMBL" id="BANC01000068">
    <property type="protein sequence ID" value="GAN81029.1"/>
    <property type="molecule type" value="Genomic_DNA"/>
</dbReference>
<reference evidence="1 2" key="1">
    <citation type="submission" date="2012-11" db="EMBL/GenBank/DDBJ databases">
        <title>Whole genome sequence of Acidocella aminolytica 101 = DSM 11237.</title>
        <authorList>
            <person name="Azuma Y."/>
            <person name="Higashiura N."/>
            <person name="Hirakawa H."/>
            <person name="Matsushita K."/>
        </authorList>
    </citation>
    <scope>NUCLEOTIDE SEQUENCE [LARGE SCALE GENOMIC DNA]</scope>
    <source>
        <strain evidence="2">101 / DSM 11237</strain>
    </source>
</reference>
<evidence type="ECO:0000313" key="1">
    <source>
        <dbReference type="EMBL" id="GAN81029.1"/>
    </source>
</evidence>
<proteinExistence type="predicted"/>
<accession>A0A0D6PJR7</accession>
<protein>
    <submittedName>
        <fullName evidence="1">Uncharacterized protein</fullName>
    </submittedName>
</protein>
<gene>
    <name evidence="1" type="ORF">Aam_070_031</name>
</gene>
<keyword evidence="2" id="KW-1185">Reference proteome</keyword>
<sequence>MLQPNANNTGNNQAAIGDADNVNLQYRQEIGWKKKKKCGDGANERCVEIAAVHALQREAAAFANEIAVIFYAGDGLNQPAMRTADNFTQLVHGPHGL</sequence>
<comment type="caution">
    <text evidence="1">The sequence shown here is derived from an EMBL/GenBank/DDBJ whole genome shotgun (WGS) entry which is preliminary data.</text>
</comment>
<dbReference type="Proteomes" id="UP000032668">
    <property type="component" value="Unassembled WGS sequence"/>
</dbReference>
<organism evidence="1 2">
    <name type="scientific">Acidocella aminolytica 101 = DSM 11237</name>
    <dbReference type="NCBI Taxonomy" id="1120923"/>
    <lineage>
        <taxon>Bacteria</taxon>
        <taxon>Pseudomonadati</taxon>
        <taxon>Pseudomonadota</taxon>
        <taxon>Alphaproteobacteria</taxon>
        <taxon>Acetobacterales</taxon>
        <taxon>Acidocellaceae</taxon>
        <taxon>Acidocella</taxon>
    </lineage>
</organism>
<evidence type="ECO:0000313" key="2">
    <source>
        <dbReference type="Proteomes" id="UP000032668"/>
    </source>
</evidence>
<dbReference type="AlphaFoldDB" id="A0A0D6PJR7"/>